<evidence type="ECO:0000313" key="2">
    <source>
        <dbReference type="EMBL" id="MBD2149535.1"/>
    </source>
</evidence>
<evidence type="ECO:0000313" key="3">
    <source>
        <dbReference type="Proteomes" id="UP000631421"/>
    </source>
</evidence>
<dbReference type="InterPro" id="IPR018739">
    <property type="entry name" value="DUF2281"/>
</dbReference>
<dbReference type="Pfam" id="PF10047">
    <property type="entry name" value="DUF2281"/>
    <property type="match status" value="1"/>
</dbReference>
<sequence length="79" mass="8955">MITVETIVNELNSLPEPLLAEVLSFIRGAKNKFVQPSQQLGFQRVAGLHEGQIWMSDDFNEPLSDEFWSVIAILIKQKV</sequence>
<dbReference type="RefSeq" id="WP_190349909.1">
    <property type="nucleotide sequence ID" value="NZ_JACJPY010000010.1"/>
</dbReference>
<reference evidence="2" key="2">
    <citation type="submission" date="2020-08" db="EMBL/GenBank/DDBJ databases">
        <authorList>
            <person name="Chen M."/>
            <person name="Teng W."/>
            <person name="Zhao L."/>
            <person name="Hu C."/>
            <person name="Zhou Y."/>
            <person name="Han B."/>
            <person name="Song L."/>
            <person name="Shu W."/>
        </authorList>
    </citation>
    <scope>NUCLEOTIDE SEQUENCE</scope>
    <source>
        <strain evidence="2">FACHB-1277</strain>
    </source>
</reference>
<feature type="domain" description="DUF2281" evidence="1">
    <location>
        <begin position="7"/>
        <end position="65"/>
    </location>
</feature>
<dbReference type="AlphaFoldDB" id="A0A926UQT0"/>
<proteinExistence type="predicted"/>
<protein>
    <submittedName>
        <fullName evidence="2">DUF2281 domain-containing protein</fullName>
    </submittedName>
</protein>
<dbReference type="Proteomes" id="UP000631421">
    <property type="component" value="Unassembled WGS sequence"/>
</dbReference>
<gene>
    <name evidence="2" type="ORF">H6F44_05260</name>
</gene>
<name>A0A926UQT0_9CYAN</name>
<keyword evidence="3" id="KW-1185">Reference proteome</keyword>
<comment type="caution">
    <text evidence="2">The sequence shown here is derived from an EMBL/GenBank/DDBJ whole genome shotgun (WGS) entry which is preliminary data.</text>
</comment>
<dbReference type="EMBL" id="JACJPY010000010">
    <property type="protein sequence ID" value="MBD2149535.1"/>
    <property type="molecule type" value="Genomic_DNA"/>
</dbReference>
<accession>A0A926UQT0</accession>
<evidence type="ECO:0000259" key="1">
    <source>
        <dbReference type="Pfam" id="PF10047"/>
    </source>
</evidence>
<reference evidence="2" key="1">
    <citation type="journal article" date="2015" name="ISME J.">
        <title>Draft Genome Sequence of Streptomyces incarnatus NRRL8089, which Produces the Nucleoside Antibiotic Sinefungin.</title>
        <authorList>
            <person name="Oshima K."/>
            <person name="Hattori M."/>
            <person name="Shimizu H."/>
            <person name="Fukuda K."/>
            <person name="Nemoto M."/>
            <person name="Inagaki K."/>
            <person name="Tamura T."/>
        </authorList>
    </citation>
    <scope>NUCLEOTIDE SEQUENCE</scope>
    <source>
        <strain evidence="2">FACHB-1277</strain>
    </source>
</reference>
<organism evidence="2 3">
    <name type="scientific">Pseudanabaena cinerea FACHB-1277</name>
    <dbReference type="NCBI Taxonomy" id="2949581"/>
    <lineage>
        <taxon>Bacteria</taxon>
        <taxon>Bacillati</taxon>
        <taxon>Cyanobacteriota</taxon>
        <taxon>Cyanophyceae</taxon>
        <taxon>Pseudanabaenales</taxon>
        <taxon>Pseudanabaenaceae</taxon>
        <taxon>Pseudanabaena</taxon>
        <taxon>Pseudanabaena cinerea</taxon>
    </lineage>
</organism>